<dbReference type="Proteomes" id="UP000245631">
    <property type="component" value="Unassembled WGS sequence"/>
</dbReference>
<dbReference type="EMBL" id="QGGH01000011">
    <property type="protein sequence ID" value="PWJ88347.1"/>
    <property type="molecule type" value="Genomic_DNA"/>
</dbReference>
<proteinExistence type="predicted"/>
<accession>A0A8E3B3D4</accession>
<comment type="caution">
    <text evidence="1">The sequence shown here is derived from an EMBL/GenBank/DDBJ whole genome shotgun (WGS) entry which is preliminary data.</text>
</comment>
<reference evidence="1 2" key="1">
    <citation type="submission" date="2018-05" db="EMBL/GenBank/DDBJ databases">
        <title>Genomic Encyclopedia of Type Strains, Phase IV (KMG-IV): sequencing the most valuable type-strain genomes for metagenomic binning, comparative biology and taxonomic classification.</title>
        <authorList>
            <person name="Goeker M."/>
        </authorList>
    </citation>
    <scope>NUCLEOTIDE SEQUENCE [LARGE SCALE GENOMIC DNA]</scope>
    <source>
        <strain evidence="1 2">DSM 2626</strain>
    </source>
</reference>
<dbReference type="AlphaFoldDB" id="A0A8E3B3D4"/>
<gene>
    <name evidence="1" type="ORF">C8D77_11169</name>
</gene>
<dbReference type="SUPFAM" id="SSF50017">
    <property type="entry name" value="gp9"/>
    <property type="match status" value="1"/>
</dbReference>
<sequence length="142" mass="14212">MAQQTIALGASANDGTGTKARAAGSMLNDMFTELYAFYTKTPINAQTGTSYTPVIGDAGKLITCSNAGAIAVTWPAHADVAYDAEVSIKVAALGAGAVTITGDAGVTINGVSGGSVVLDGQYAGAELIQLSTDVWLAIGKLV</sequence>
<protein>
    <submittedName>
        <fullName evidence="1">Uncharacterized protein</fullName>
    </submittedName>
</protein>
<evidence type="ECO:0000313" key="2">
    <source>
        <dbReference type="Proteomes" id="UP000245631"/>
    </source>
</evidence>
<organism evidence="1 2">
    <name type="scientific">Rhizobium loti</name>
    <name type="common">Mesorhizobium loti</name>
    <dbReference type="NCBI Taxonomy" id="381"/>
    <lineage>
        <taxon>Bacteria</taxon>
        <taxon>Pseudomonadati</taxon>
        <taxon>Pseudomonadota</taxon>
        <taxon>Alphaproteobacteria</taxon>
        <taxon>Hyphomicrobiales</taxon>
        <taxon>Phyllobacteriaceae</taxon>
        <taxon>Mesorhizobium</taxon>
    </lineage>
</organism>
<dbReference type="RefSeq" id="WP_109670344.1">
    <property type="nucleotide sequence ID" value="NZ_QGGH01000011.1"/>
</dbReference>
<dbReference type="GeneID" id="61054850"/>
<dbReference type="InterPro" id="IPR036240">
    <property type="entry name" value="Gp9-like_sf"/>
</dbReference>
<evidence type="ECO:0000313" key="1">
    <source>
        <dbReference type="EMBL" id="PWJ88347.1"/>
    </source>
</evidence>
<name>A0A8E3B3D4_RHILI</name>